<proteinExistence type="predicted"/>
<dbReference type="EMBL" id="AP019389">
    <property type="protein sequence ID" value="BBI19726.1"/>
    <property type="molecule type" value="Genomic_DNA"/>
</dbReference>
<dbReference type="Pfam" id="PF01553">
    <property type="entry name" value="Acyltransferase"/>
    <property type="match status" value="1"/>
</dbReference>
<dbReference type="SMART" id="SM00563">
    <property type="entry name" value="PlsC"/>
    <property type="match status" value="1"/>
</dbReference>
<dbReference type="PANTHER" id="PTHR10434">
    <property type="entry name" value="1-ACYL-SN-GLYCEROL-3-PHOSPHATE ACYLTRANSFERASE"/>
    <property type="match status" value="1"/>
</dbReference>
<dbReference type="KEGG" id="efv:CHH26_15575"/>
<dbReference type="GO" id="GO:0003841">
    <property type="term" value="F:1-acylglycerol-3-phosphate O-acyltransferase activity"/>
    <property type="evidence" value="ECO:0007669"/>
    <property type="project" value="TreeGrafter"/>
</dbReference>
<keyword evidence="2 4" id="KW-0808">Transferase</keyword>
<dbReference type="SUPFAM" id="SSF69593">
    <property type="entry name" value="Glycerol-3-phosphate (1)-acyltransferase"/>
    <property type="match status" value="1"/>
</dbReference>
<dbReference type="GO" id="GO:0006654">
    <property type="term" value="P:phosphatidic acid biosynthetic process"/>
    <property type="evidence" value="ECO:0007669"/>
    <property type="project" value="TreeGrafter"/>
</dbReference>
<keyword evidence="3 4" id="KW-0012">Acyltransferase</keyword>
<dbReference type="PANTHER" id="PTHR10434:SF9">
    <property type="entry name" value="PHOSPHOLIPID_GLYCEROL ACYLTRANSFERASE DOMAIN-CONTAINING PROTEIN"/>
    <property type="match status" value="1"/>
</dbReference>
<protein>
    <submittedName>
        <fullName evidence="4">1-acyl-sn-glycerol-3-phosphate acyltransferase</fullName>
    </submittedName>
</protein>
<accession>A0A222EZJ6</accession>
<dbReference type="KEGG" id="efv:CHH26_00025"/>
<comment type="pathway">
    <text evidence="1">Lipid metabolism.</text>
</comment>
<evidence type="ECO:0000313" key="4">
    <source>
        <dbReference type="EMBL" id="BBI19726.1"/>
    </source>
</evidence>
<dbReference type="Proteomes" id="UP000290057">
    <property type="component" value="Chromosome"/>
</dbReference>
<organism evidence="4 5">
    <name type="scientific">Qipengyuania flava</name>
    <dbReference type="NCBI Taxonomy" id="192812"/>
    <lineage>
        <taxon>Bacteria</taxon>
        <taxon>Pseudomonadati</taxon>
        <taxon>Pseudomonadota</taxon>
        <taxon>Alphaproteobacteria</taxon>
        <taxon>Sphingomonadales</taxon>
        <taxon>Erythrobacteraceae</taxon>
        <taxon>Qipengyuania</taxon>
    </lineage>
</organism>
<evidence type="ECO:0000313" key="5">
    <source>
        <dbReference type="Proteomes" id="UP000290057"/>
    </source>
</evidence>
<gene>
    <name evidence="4" type="ORF">EKJ_05730</name>
</gene>
<dbReference type="InterPro" id="IPR002123">
    <property type="entry name" value="Plipid/glycerol_acylTrfase"/>
</dbReference>
<dbReference type="RefSeq" id="WP_067675471.1">
    <property type="nucleotide sequence ID" value="NZ_AP019389.1"/>
</dbReference>
<keyword evidence="5" id="KW-1185">Reference proteome</keyword>
<dbReference type="AlphaFoldDB" id="A0A222EZJ6"/>
<name>A0A222EZJ6_9SPHN</name>
<reference evidence="4 5" key="1">
    <citation type="submission" date="2019-01" db="EMBL/GenBank/DDBJ databases">
        <title>Complete genome sequence of Erythrobacter flavus KJ5.</title>
        <authorList>
            <person name="Kanesaki Y."/>
            <person name="Brotosudarmo T."/>
            <person name="Moriuchi R."/>
            <person name="Awai K."/>
        </authorList>
    </citation>
    <scope>NUCLEOTIDE SEQUENCE [LARGE SCALE GENOMIC DNA]</scope>
    <source>
        <strain evidence="4 5">KJ5</strain>
    </source>
</reference>
<sequence length="208" mass="23427">MSSSGTRRQRSVLSRIVRRIILAIYRWRGWRLEGHLPAIDKYVIAGAPHTSNWDFVFFTGATAAEGIEPNFMGKHTLFRGIMRNFMLDMGGIPIDRSRRSNVVEQVAAEFARRDQLALVIAAEGTRSSDGEWKSGFYNIARAAGVPIVPAWVCNERRVLGFGPPIEPGANYGETLLEIARFMRASLPDYERYKVLEQQALRLVAENAE</sequence>
<evidence type="ECO:0000256" key="3">
    <source>
        <dbReference type="ARBA" id="ARBA00023315"/>
    </source>
</evidence>
<evidence type="ECO:0000256" key="2">
    <source>
        <dbReference type="ARBA" id="ARBA00022679"/>
    </source>
</evidence>
<evidence type="ECO:0000256" key="1">
    <source>
        <dbReference type="ARBA" id="ARBA00005189"/>
    </source>
</evidence>